<gene>
    <name evidence="1" type="ORF">S03H2_71459</name>
</gene>
<reference evidence="1" key="1">
    <citation type="journal article" date="2014" name="Front. Microbiol.">
        <title>High frequency of phylogenetically diverse reductive dehalogenase-homologous genes in deep subseafloor sedimentary metagenomes.</title>
        <authorList>
            <person name="Kawai M."/>
            <person name="Futagami T."/>
            <person name="Toyoda A."/>
            <person name="Takaki Y."/>
            <person name="Nishi S."/>
            <person name="Hori S."/>
            <person name="Arai W."/>
            <person name="Tsubouchi T."/>
            <person name="Morono Y."/>
            <person name="Uchiyama I."/>
            <person name="Ito T."/>
            <person name="Fujiyama A."/>
            <person name="Inagaki F."/>
            <person name="Takami H."/>
        </authorList>
    </citation>
    <scope>NUCLEOTIDE SEQUENCE</scope>
    <source>
        <strain evidence="1">Expedition CK06-06</strain>
    </source>
</reference>
<dbReference type="EMBL" id="BARU01047833">
    <property type="protein sequence ID" value="GAH91110.1"/>
    <property type="molecule type" value="Genomic_DNA"/>
</dbReference>
<proteinExistence type="predicted"/>
<evidence type="ECO:0000313" key="1">
    <source>
        <dbReference type="EMBL" id="GAH91110.1"/>
    </source>
</evidence>
<protein>
    <submittedName>
        <fullName evidence="1">Uncharacterized protein</fullName>
    </submittedName>
</protein>
<sequence length="59" mass="7139">ELFRLCFTRLEKFLFYSQFSYISKNLRKLNRKKGTGFSIISHFTLLKDVKNLKKEVLLH</sequence>
<comment type="caution">
    <text evidence="1">The sequence shown here is derived from an EMBL/GenBank/DDBJ whole genome shotgun (WGS) entry which is preliminary data.</text>
</comment>
<dbReference type="AlphaFoldDB" id="X1KBT4"/>
<accession>X1KBT4</accession>
<feature type="non-terminal residue" evidence="1">
    <location>
        <position position="1"/>
    </location>
</feature>
<organism evidence="1">
    <name type="scientific">marine sediment metagenome</name>
    <dbReference type="NCBI Taxonomy" id="412755"/>
    <lineage>
        <taxon>unclassified sequences</taxon>
        <taxon>metagenomes</taxon>
        <taxon>ecological metagenomes</taxon>
    </lineage>
</organism>
<name>X1KBT4_9ZZZZ</name>